<evidence type="ECO:0000313" key="3">
    <source>
        <dbReference type="Proteomes" id="UP000489600"/>
    </source>
</evidence>
<keyword evidence="3" id="KW-1185">Reference proteome</keyword>
<reference evidence="2" key="1">
    <citation type="submission" date="2019-07" db="EMBL/GenBank/DDBJ databases">
        <authorList>
            <person name="Dittberner H."/>
        </authorList>
    </citation>
    <scope>NUCLEOTIDE SEQUENCE [LARGE SCALE GENOMIC DNA]</scope>
</reference>
<feature type="region of interest" description="Disordered" evidence="1">
    <location>
        <begin position="1"/>
        <end position="26"/>
    </location>
</feature>
<dbReference type="AlphaFoldDB" id="A0A565CLA5"/>
<evidence type="ECO:0000256" key="1">
    <source>
        <dbReference type="SAM" id="MobiDB-lite"/>
    </source>
</evidence>
<evidence type="ECO:0000313" key="2">
    <source>
        <dbReference type="EMBL" id="VVB14429.1"/>
    </source>
</evidence>
<gene>
    <name evidence="2" type="ORF">ANE_LOCUS24873</name>
</gene>
<sequence length="73" mass="8553">MDQNLPQLSPVAEVSREGSQELSETLTQNPSMISTLMTMVDNIDRRFEEDDWRRKKKEQKGRAFLLQDTLGRR</sequence>
<dbReference type="EMBL" id="CABITT030000008">
    <property type="protein sequence ID" value="VVB14429.1"/>
    <property type="molecule type" value="Genomic_DNA"/>
</dbReference>
<name>A0A565CLA5_9BRAS</name>
<organism evidence="2 3">
    <name type="scientific">Arabis nemorensis</name>
    <dbReference type="NCBI Taxonomy" id="586526"/>
    <lineage>
        <taxon>Eukaryota</taxon>
        <taxon>Viridiplantae</taxon>
        <taxon>Streptophyta</taxon>
        <taxon>Embryophyta</taxon>
        <taxon>Tracheophyta</taxon>
        <taxon>Spermatophyta</taxon>
        <taxon>Magnoliopsida</taxon>
        <taxon>eudicotyledons</taxon>
        <taxon>Gunneridae</taxon>
        <taxon>Pentapetalae</taxon>
        <taxon>rosids</taxon>
        <taxon>malvids</taxon>
        <taxon>Brassicales</taxon>
        <taxon>Brassicaceae</taxon>
        <taxon>Arabideae</taxon>
        <taxon>Arabis</taxon>
    </lineage>
</organism>
<dbReference type="Proteomes" id="UP000489600">
    <property type="component" value="Unassembled WGS sequence"/>
</dbReference>
<protein>
    <submittedName>
        <fullName evidence="2">Uncharacterized protein</fullName>
    </submittedName>
</protein>
<accession>A0A565CLA5</accession>
<comment type="caution">
    <text evidence="2">The sequence shown here is derived from an EMBL/GenBank/DDBJ whole genome shotgun (WGS) entry which is preliminary data.</text>
</comment>
<proteinExistence type="predicted"/>